<protein>
    <submittedName>
        <fullName evidence="3">Ricin-type beta-trefoil lectin domain protein</fullName>
    </submittedName>
</protein>
<comment type="caution">
    <text evidence="3">The sequence shown here is derived from an EMBL/GenBank/DDBJ whole genome shotgun (WGS) entry which is preliminary data.</text>
</comment>
<keyword evidence="1" id="KW-0732">Signal</keyword>
<dbReference type="EMBL" id="JAGSOG010000071">
    <property type="protein sequence ID" value="MBR7834797.1"/>
    <property type="molecule type" value="Genomic_DNA"/>
</dbReference>
<dbReference type="InterPro" id="IPR000772">
    <property type="entry name" value="Ricin_B_lectin"/>
</dbReference>
<dbReference type="CDD" id="cd23669">
    <property type="entry name" value="GH55_SacteLam55A-like"/>
    <property type="match status" value="1"/>
</dbReference>
<dbReference type="SMART" id="SM00458">
    <property type="entry name" value="RICIN"/>
    <property type="match status" value="1"/>
</dbReference>
<evidence type="ECO:0000313" key="4">
    <source>
        <dbReference type="Proteomes" id="UP000675781"/>
    </source>
</evidence>
<accession>A0A941EN93</accession>
<dbReference type="Pfam" id="PF00652">
    <property type="entry name" value="Ricin_B_lectin"/>
    <property type="match status" value="1"/>
</dbReference>
<dbReference type="PROSITE" id="PS50231">
    <property type="entry name" value="RICIN_B_LECTIN"/>
    <property type="match status" value="1"/>
</dbReference>
<feature type="chain" id="PRO_5038141421" evidence="1">
    <location>
        <begin position="36"/>
        <end position="728"/>
    </location>
</feature>
<feature type="domain" description="Ricin B lectin" evidence="2">
    <location>
        <begin position="37"/>
        <end position="163"/>
    </location>
</feature>
<dbReference type="AlphaFoldDB" id="A0A941EN93"/>
<proteinExistence type="predicted"/>
<gene>
    <name evidence="3" type="ORF">KDL01_16090</name>
</gene>
<dbReference type="RefSeq" id="WP_212529332.1">
    <property type="nucleotide sequence ID" value="NZ_JAGSOG010000071.1"/>
</dbReference>
<feature type="signal peptide" evidence="1">
    <location>
        <begin position="1"/>
        <end position="35"/>
    </location>
</feature>
<dbReference type="CDD" id="cd23451">
    <property type="entry name" value="beta-trefoil_Ricin_laminarinase"/>
    <property type="match status" value="1"/>
</dbReference>
<keyword evidence="4" id="KW-1185">Reference proteome</keyword>
<dbReference type="Proteomes" id="UP000675781">
    <property type="component" value="Unassembled WGS sequence"/>
</dbReference>
<organism evidence="3 4">
    <name type="scientific">Actinospica durhamensis</name>
    <dbReference type="NCBI Taxonomy" id="1508375"/>
    <lineage>
        <taxon>Bacteria</taxon>
        <taxon>Bacillati</taxon>
        <taxon>Actinomycetota</taxon>
        <taxon>Actinomycetes</taxon>
        <taxon>Catenulisporales</taxon>
        <taxon>Actinospicaceae</taxon>
        <taxon>Actinospica</taxon>
    </lineage>
</organism>
<evidence type="ECO:0000313" key="3">
    <source>
        <dbReference type="EMBL" id="MBR7834797.1"/>
    </source>
</evidence>
<sequence length="728" mass="75805">MTSTIRPLTRRFIALLTTLGLALTLSMALAHQAQAATGTGTVTGYEGLCLDDRSASTADYNPIQVYTCNSTTAQQWTIDTSANTLSVLGMCLDVNAAGTANGTLVDLYTCNGTAAQVWEPQSNGELLNPNSGKCLDDTGYGGSGTQVQIWACADTSNQQWTVPTTTSGGGGGTGTTPAFGSNVYVFNTSMATSTIQADINSVYSSQQSNQFGTQRYTLMFEPGTYNVTVPVGYYTQVIGLGQNPSQTVINGGIYVDAAWNGGNATENFWRDVENITDNPSSGTMEWAVSQADPMRRVQINGNLTLDDYTSGNSSSNWSSGGFISDSVITGQVNSGSQQQFIMRNDKMGSWTGSNWNMVFVGDTGAPSQSFPSPPDTTVSTTPTVDEKPYLYIDSSGNWDVFVPSNRTSSQGVSWSGGNTAGTSLPISDFYIATPSDTAATLNSALSSGKDLLFTPGVYQINGTINVSNPDTVVLGLGLATLVSNSGDTILSTADVNGIRIGGLIFDAGTTNSSTLVQIGPSGSSASHASDPTVLSDVFARIGGATVGKATQTLVINSSNVVGDDLWLWRADHGNSGTVGWSTNTAANGLVVNGANVTMYGLAVEHYQAVQVQWNGNGGADYFYQSEMPYDPPNQSSWMDGSADGYPSINVAGSVTSFAAYGVGVYCYFSTNSSVVSANALTSPTSSGVVWHDMVTVSLGGVGTISHIVNNTGSTVSSSSTVADLSSYS</sequence>
<evidence type="ECO:0000256" key="1">
    <source>
        <dbReference type="SAM" id="SignalP"/>
    </source>
</evidence>
<evidence type="ECO:0000259" key="2">
    <source>
        <dbReference type="SMART" id="SM00458"/>
    </source>
</evidence>
<name>A0A941EN93_9ACTN</name>
<reference evidence="3" key="1">
    <citation type="submission" date="2021-04" db="EMBL/GenBank/DDBJ databases">
        <title>Genome based classification of Actinospica acidithermotolerans sp. nov., an actinobacterium isolated from an Indonesian hot spring.</title>
        <authorList>
            <person name="Kusuma A.B."/>
            <person name="Putra K.E."/>
            <person name="Nafisah S."/>
            <person name="Loh J."/>
            <person name="Nouioui I."/>
            <person name="Goodfellow M."/>
        </authorList>
    </citation>
    <scope>NUCLEOTIDE SEQUENCE</scope>
    <source>
        <strain evidence="3">CSCA 57</strain>
    </source>
</reference>
<dbReference type="SUPFAM" id="SSF50370">
    <property type="entry name" value="Ricin B-like lectins"/>
    <property type="match status" value="1"/>
</dbReference>
<dbReference type="InterPro" id="IPR059186">
    <property type="entry name" value="SACTE_4363"/>
</dbReference>
<dbReference type="InterPro" id="IPR035992">
    <property type="entry name" value="Ricin_B-like_lectins"/>
</dbReference>
<dbReference type="Gene3D" id="2.80.10.50">
    <property type="match status" value="1"/>
</dbReference>